<dbReference type="EMBL" id="SEUK01000038">
    <property type="protein sequence ID" value="KAA1164391.1"/>
    <property type="molecule type" value="Genomic_DNA"/>
</dbReference>
<accession>A0AB73BKU8</accession>
<dbReference type="GO" id="GO:0016539">
    <property type="term" value="P:intein-mediated protein splicing"/>
    <property type="evidence" value="ECO:0007669"/>
    <property type="project" value="InterPro"/>
</dbReference>
<dbReference type="InterPro" id="IPR036844">
    <property type="entry name" value="Hint_dom_sf"/>
</dbReference>
<dbReference type="Gene3D" id="2.170.16.10">
    <property type="entry name" value="Hedgehog/Intein (Hint) domain"/>
    <property type="match status" value="1"/>
</dbReference>
<dbReference type="Pfam" id="PF07591">
    <property type="entry name" value="PT-HINT"/>
    <property type="match status" value="1"/>
</dbReference>
<feature type="signal peptide" evidence="1">
    <location>
        <begin position="1"/>
        <end position="23"/>
    </location>
</feature>
<dbReference type="CDD" id="cd00081">
    <property type="entry name" value="Hint"/>
    <property type="match status" value="1"/>
</dbReference>
<evidence type="ECO:0000259" key="2">
    <source>
        <dbReference type="SMART" id="SM00306"/>
    </source>
</evidence>
<dbReference type="InterPro" id="IPR003587">
    <property type="entry name" value="Hint_dom_N"/>
</dbReference>
<proteinExistence type="predicted"/>
<feature type="chain" id="PRO_5044492622" description="Hint domain-containing protein" evidence="1">
    <location>
        <begin position="24"/>
        <end position="650"/>
    </location>
</feature>
<evidence type="ECO:0000256" key="1">
    <source>
        <dbReference type="SAM" id="SignalP"/>
    </source>
</evidence>
<comment type="caution">
    <text evidence="3">The sequence shown here is derived from an EMBL/GenBank/DDBJ whole genome shotgun (WGS) entry which is preliminary data.</text>
</comment>
<dbReference type="PROSITE" id="PS50817">
    <property type="entry name" value="INTEIN_N_TER"/>
    <property type="match status" value="1"/>
</dbReference>
<reference evidence="3 4" key="1">
    <citation type="submission" date="2019-01" db="EMBL/GenBank/DDBJ databases">
        <title>Genome sequences of marine Pseudoalteromonas species.</title>
        <authorList>
            <person name="Boraston A.B."/>
            <person name="Hehemann J.-H."/>
            <person name="Vickers C.J."/>
            <person name="Salama-Alber O."/>
            <person name="Abe K."/>
            <person name="Hettle A.J."/>
        </authorList>
    </citation>
    <scope>NUCLEOTIDE SEQUENCE [LARGE SCALE GENOMIC DNA]</scope>
    <source>
        <strain evidence="3 4">PS42</strain>
    </source>
</reference>
<organism evidence="3 4">
    <name type="scientific">Pseudoalteromonas fuliginea</name>
    <dbReference type="NCBI Taxonomy" id="1872678"/>
    <lineage>
        <taxon>Bacteria</taxon>
        <taxon>Pseudomonadati</taxon>
        <taxon>Pseudomonadota</taxon>
        <taxon>Gammaproteobacteria</taxon>
        <taxon>Alteromonadales</taxon>
        <taxon>Pseudoalteromonadaceae</taxon>
        <taxon>Pseudoalteromonas</taxon>
    </lineage>
</organism>
<keyword evidence="1" id="KW-0732">Signal</keyword>
<dbReference type="InterPro" id="IPR006141">
    <property type="entry name" value="Intein_N"/>
</dbReference>
<sequence length="650" mass="71678">MKKLNKKVLMPLAIALAISNAVAASNYINEQQVTTASKQKSGPAATKGTAVTQPDQFGIRKLDMSNPQHYQLAKSRLIKANRIESDYPQLHKTLDVAKGQHLSAKMNMTTSEVPPVSEAEVDIIKEAHFFLDMNLAISSDTNEPYIIVRAKSSRFGGTKATYIDLLLEDANGNQLAPLGSTFNVLYGKDTLATSTISLKSLKANFPNLDTIYASSYVELEQEDGTISTTMKYTEYPFSWEHFEALYGSASPAAKGYAPVSALNVGISSSLDTRPKYNATAPIDKNNDAVIKICLNRSHADCDYAADQIGDPNEITDVNIPFNGELRIPHEITDIYPTIGDLPNGIDEPTNIYLQEGIYGGATKQSYKGLENAVKQFSDYLEFEVDSANQESIIRWNIPRSEGRFGNAKLFSNIAQANWYMTFAVKGYPYFKRGRGGANAFQVSLTSETSARFGNFYSEVLPMMKLGYSCLATGTMITMADGKQRAIEDIAKGDLVLGALASNTQVKEPMQVVDVSVGIEAIKMYRIKGADGSDILTTETHPISTSNKGLIWAKELQIGDRILTETGSVLVTNVTKEKYKDKIYNLKLAPTENSKFAESRNFAMFANGMAVGDLATQDELNYKDQNIRMSEEEILQRLPEKWKTDYINSLD</sequence>
<protein>
    <recommendedName>
        <fullName evidence="2">Hint domain-containing protein</fullName>
    </recommendedName>
</protein>
<dbReference type="SUPFAM" id="SSF51294">
    <property type="entry name" value="Hedgehog/intein (Hint) domain"/>
    <property type="match status" value="1"/>
</dbReference>
<dbReference type="SMART" id="SM00306">
    <property type="entry name" value="HintN"/>
    <property type="match status" value="1"/>
</dbReference>
<evidence type="ECO:0000313" key="3">
    <source>
        <dbReference type="EMBL" id="KAA1164391.1"/>
    </source>
</evidence>
<name>A0AB73BKU8_9GAMM</name>
<evidence type="ECO:0000313" key="4">
    <source>
        <dbReference type="Proteomes" id="UP000324162"/>
    </source>
</evidence>
<dbReference type="AlphaFoldDB" id="A0AB73BKU8"/>
<dbReference type="Proteomes" id="UP000324162">
    <property type="component" value="Unassembled WGS sequence"/>
</dbReference>
<feature type="domain" description="Hint" evidence="2">
    <location>
        <begin position="467"/>
        <end position="565"/>
    </location>
</feature>
<gene>
    <name evidence="3" type="ORF">EU508_02360</name>
</gene>